<dbReference type="EMBL" id="JAHLQT010026502">
    <property type="protein sequence ID" value="KAG7163157.1"/>
    <property type="molecule type" value="Genomic_DNA"/>
</dbReference>
<organism evidence="2 3">
    <name type="scientific">Homarus americanus</name>
    <name type="common">American lobster</name>
    <dbReference type="NCBI Taxonomy" id="6706"/>
    <lineage>
        <taxon>Eukaryota</taxon>
        <taxon>Metazoa</taxon>
        <taxon>Ecdysozoa</taxon>
        <taxon>Arthropoda</taxon>
        <taxon>Crustacea</taxon>
        <taxon>Multicrustacea</taxon>
        <taxon>Malacostraca</taxon>
        <taxon>Eumalacostraca</taxon>
        <taxon>Eucarida</taxon>
        <taxon>Decapoda</taxon>
        <taxon>Pleocyemata</taxon>
        <taxon>Astacidea</taxon>
        <taxon>Nephropoidea</taxon>
        <taxon>Nephropidae</taxon>
        <taxon>Homarus</taxon>
    </lineage>
</organism>
<dbReference type="GO" id="GO:0005829">
    <property type="term" value="C:cytosol"/>
    <property type="evidence" value="ECO:0007669"/>
    <property type="project" value="TreeGrafter"/>
</dbReference>
<dbReference type="GO" id="GO:0010181">
    <property type="term" value="F:FMN binding"/>
    <property type="evidence" value="ECO:0007669"/>
    <property type="project" value="TreeGrafter"/>
</dbReference>
<evidence type="ECO:0000259" key="1">
    <source>
        <dbReference type="Pfam" id="PF03358"/>
    </source>
</evidence>
<accession>A0A8J5JRV2</accession>
<dbReference type="Pfam" id="PF03358">
    <property type="entry name" value="FMN_red"/>
    <property type="match status" value="1"/>
</dbReference>
<dbReference type="InterPro" id="IPR050712">
    <property type="entry name" value="NAD(P)H-dep_reductase"/>
</dbReference>
<gene>
    <name evidence="2" type="ORF">Hamer_G002233</name>
</gene>
<dbReference type="SUPFAM" id="SSF52218">
    <property type="entry name" value="Flavoproteins"/>
    <property type="match status" value="1"/>
</dbReference>
<keyword evidence="3" id="KW-1185">Reference proteome</keyword>
<sequence>MHPLTLGSNGHVSQPLHFYKDQSQAPEWMIKTNAKIQAANGLIIVTPEYNCMLPPGLTSMMDQFPPASYRYKPCGIVCYSMGEVHLVDYEQLLFRPFLSELGLVTTPQVCVIPHVQGKFNDEGECQDERVKKNMEKVIDEIQWYGSAIMDKIKADGLPS</sequence>
<dbReference type="PANTHER" id="PTHR30543">
    <property type="entry name" value="CHROMATE REDUCTASE"/>
    <property type="match status" value="1"/>
</dbReference>
<dbReference type="AlphaFoldDB" id="A0A8J5JRV2"/>
<evidence type="ECO:0000313" key="2">
    <source>
        <dbReference type="EMBL" id="KAG7163157.1"/>
    </source>
</evidence>
<evidence type="ECO:0000313" key="3">
    <source>
        <dbReference type="Proteomes" id="UP000747542"/>
    </source>
</evidence>
<name>A0A8J5JRV2_HOMAM</name>
<dbReference type="Gene3D" id="3.40.50.360">
    <property type="match status" value="1"/>
</dbReference>
<proteinExistence type="predicted"/>
<dbReference type="Proteomes" id="UP000747542">
    <property type="component" value="Unassembled WGS sequence"/>
</dbReference>
<dbReference type="PANTHER" id="PTHR30543:SF21">
    <property type="entry name" value="NAD(P)H-DEPENDENT FMN REDUCTASE LOT6"/>
    <property type="match status" value="1"/>
</dbReference>
<protein>
    <submittedName>
        <fullName evidence="2">Putative NADPH-dependent FMN reductase-containing protein</fullName>
    </submittedName>
</protein>
<reference evidence="2" key="1">
    <citation type="journal article" date="2021" name="Sci. Adv.">
        <title>The American lobster genome reveals insights on longevity, neural, and immune adaptations.</title>
        <authorList>
            <person name="Polinski J.M."/>
            <person name="Zimin A.V."/>
            <person name="Clark K.F."/>
            <person name="Kohn A.B."/>
            <person name="Sadowski N."/>
            <person name="Timp W."/>
            <person name="Ptitsyn A."/>
            <person name="Khanna P."/>
            <person name="Romanova D.Y."/>
            <person name="Williams P."/>
            <person name="Greenwood S.J."/>
            <person name="Moroz L.L."/>
            <person name="Walt D.R."/>
            <person name="Bodnar A.G."/>
        </authorList>
    </citation>
    <scope>NUCLEOTIDE SEQUENCE</scope>
    <source>
        <strain evidence="2">GMGI-L3</strain>
    </source>
</reference>
<comment type="caution">
    <text evidence="2">The sequence shown here is derived from an EMBL/GenBank/DDBJ whole genome shotgun (WGS) entry which is preliminary data.</text>
</comment>
<dbReference type="GO" id="GO:0016491">
    <property type="term" value="F:oxidoreductase activity"/>
    <property type="evidence" value="ECO:0007669"/>
    <property type="project" value="InterPro"/>
</dbReference>
<dbReference type="InterPro" id="IPR005025">
    <property type="entry name" value="FMN_Rdtase-like_dom"/>
</dbReference>
<feature type="domain" description="NADPH-dependent FMN reductase-like" evidence="1">
    <location>
        <begin position="16"/>
        <end position="112"/>
    </location>
</feature>
<dbReference type="InterPro" id="IPR029039">
    <property type="entry name" value="Flavoprotein-like_sf"/>
</dbReference>